<dbReference type="GO" id="GO:0006950">
    <property type="term" value="P:response to stress"/>
    <property type="evidence" value="ECO:0007669"/>
    <property type="project" value="TreeGrafter"/>
</dbReference>
<accession>A0A192A120</accession>
<dbReference type="SMART" id="SM00347">
    <property type="entry name" value="HTH_MARR"/>
    <property type="match status" value="1"/>
</dbReference>
<name>A0A192A120_9RALS</name>
<dbReference type="PANTHER" id="PTHR33164:SF43">
    <property type="entry name" value="HTH-TYPE TRANSCRIPTIONAL REPRESSOR YETL"/>
    <property type="match status" value="1"/>
</dbReference>
<dbReference type="PROSITE" id="PS50995">
    <property type="entry name" value="HTH_MARR_2"/>
    <property type="match status" value="1"/>
</dbReference>
<dbReference type="PRINTS" id="PR00598">
    <property type="entry name" value="HTHMARR"/>
</dbReference>
<protein>
    <submittedName>
        <fullName evidence="1">MarR family transcriptional regulator</fullName>
    </submittedName>
</protein>
<dbReference type="InterPro" id="IPR036390">
    <property type="entry name" value="WH_DNA-bd_sf"/>
</dbReference>
<dbReference type="GO" id="GO:0003700">
    <property type="term" value="F:DNA-binding transcription factor activity"/>
    <property type="evidence" value="ECO:0007669"/>
    <property type="project" value="InterPro"/>
</dbReference>
<reference evidence="2" key="1">
    <citation type="submission" date="2016-06" db="EMBL/GenBank/DDBJ databases">
        <authorList>
            <person name="Xu Y."/>
            <person name="Nagy A."/>
            <person name="Yan X."/>
            <person name="Kim S.W."/>
            <person name="Haley B."/>
            <person name="Liu N.T."/>
            <person name="Nou X."/>
        </authorList>
    </citation>
    <scope>NUCLEOTIDE SEQUENCE [LARGE SCALE GENOMIC DNA]</scope>
    <source>
        <strain evidence="2">ATCC 49129</strain>
    </source>
</reference>
<dbReference type="GeneID" id="61527661"/>
<dbReference type="Gene3D" id="1.10.10.10">
    <property type="entry name" value="Winged helix-like DNA-binding domain superfamily/Winged helix DNA-binding domain"/>
    <property type="match status" value="1"/>
</dbReference>
<dbReference type="InterPro" id="IPR039422">
    <property type="entry name" value="MarR/SlyA-like"/>
</dbReference>
<dbReference type="Pfam" id="PF01047">
    <property type="entry name" value="MarR"/>
    <property type="match status" value="1"/>
</dbReference>
<dbReference type="RefSeq" id="WP_064805598.1">
    <property type="nucleotide sequence ID" value="NZ_CP016022.1"/>
</dbReference>
<organism evidence="1 2">
    <name type="scientific">Ralstonia insidiosa</name>
    <dbReference type="NCBI Taxonomy" id="190721"/>
    <lineage>
        <taxon>Bacteria</taxon>
        <taxon>Pseudomonadati</taxon>
        <taxon>Pseudomonadota</taxon>
        <taxon>Betaproteobacteria</taxon>
        <taxon>Burkholderiales</taxon>
        <taxon>Burkholderiaceae</taxon>
        <taxon>Ralstonia</taxon>
    </lineage>
</organism>
<dbReference type="OrthoDB" id="6195716at2"/>
<dbReference type="STRING" id="190721.ACS15_3524"/>
<dbReference type="AlphaFoldDB" id="A0A192A120"/>
<proteinExistence type="predicted"/>
<dbReference type="InterPro" id="IPR036388">
    <property type="entry name" value="WH-like_DNA-bd_sf"/>
</dbReference>
<evidence type="ECO:0000313" key="1">
    <source>
        <dbReference type="EMBL" id="ANJ73986.1"/>
    </source>
</evidence>
<dbReference type="Proteomes" id="UP000078572">
    <property type="component" value="Chromosome 1"/>
</dbReference>
<dbReference type="EMBL" id="CP016022">
    <property type="protein sequence ID" value="ANJ73986.1"/>
    <property type="molecule type" value="Genomic_DNA"/>
</dbReference>
<dbReference type="InterPro" id="IPR000835">
    <property type="entry name" value="HTH_MarR-typ"/>
</dbReference>
<dbReference type="PANTHER" id="PTHR33164">
    <property type="entry name" value="TRANSCRIPTIONAL REGULATOR, MARR FAMILY"/>
    <property type="match status" value="1"/>
</dbReference>
<keyword evidence="2" id="KW-1185">Reference proteome</keyword>
<dbReference type="SUPFAM" id="SSF46785">
    <property type="entry name" value="Winged helix' DNA-binding domain"/>
    <property type="match status" value="1"/>
</dbReference>
<evidence type="ECO:0000313" key="2">
    <source>
        <dbReference type="Proteomes" id="UP000078572"/>
    </source>
</evidence>
<sequence>MSTDVQTPPEATAVSGGTGEGAYQVDTMDRDTNVGRLVHRVRHALVTHIDSALASIDLTAAQWMVVIYLAEDLATTPAELSRLLHYDPGAMTRLIDRLEKKNIVKRAPSDADRRSVVVTLTEQGRALYPEIRPLIIDVLNQLLRGFSQTEVKQLENLLLRVLHNA</sequence>
<gene>
    <name evidence="1" type="ORF">A9Y76_16685</name>
</gene>